<evidence type="ECO:0000313" key="6">
    <source>
        <dbReference type="Proteomes" id="UP001148786"/>
    </source>
</evidence>
<proteinExistence type="inferred from homology"/>
<dbReference type="InterPro" id="IPR019318">
    <property type="entry name" value="Gua_nucleotide_exch_fac_Ric8"/>
</dbReference>
<protein>
    <submittedName>
        <fullName evidence="5">Uncharacterized protein</fullName>
    </submittedName>
</protein>
<evidence type="ECO:0000256" key="3">
    <source>
        <dbReference type="ARBA" id="ARBA00023186"/>
    </source>
</evidence>
<keyword evidence="6" id="KW-1185">Reference proteome</keyword>
<reference evidence="5" key="1">
    <citation type="submission" date="2022-07" db="EMBL/GenBank/DDBJ databases">
        <title>Genome Sequence of Agrocybe chaxingu.</title>
        <authorList>
            <person name="Buettner E."/>
        </authorList>
    </citation>
    <scope>NUCLEOTIDE SEQUENCE</scope>
    <source>
        <strain evidence="5">MP-N11</strain>
    </source>
</reference>
<keyword evidence="3" id="KW-0143">Chaperone</keyword>
<accession>A0A9W8JP14</accession>
<dbReference type="Pfam" id="PF10165">
    <property type="entry name" value="Ric8"/>
    <property type="match status" value="1"/>
</dbReference>
<dbReference type="GO" id="GO:0005085">
    <property type="term" value="F:guanyl-nucleotide exchange factor activity"/>
    <property type="evidence" value="ECO:0007669"/>
    <property type="project" value="UniProtKB-KW"/>
</dbReference>
<dbReference type="PANTHER" id="PTHR12425:SF5">
    <property type="entry name" value="SYNEMBRYN"/>
    <property type="match status" value="1"/>
</dbReference>
<dbReference type="Proteomes" id="UP001148786">
    <property type="component" value="Unassembled WGS sequence"/>
</dbReference>
<name>A0A9W8JP14_9AGAR</name>
<dbReference type="GO" id="GO:0005737">
    <property type="term" value="C:cytoplasm"/>
    <property type="evidence" value="ECO:0007669"/>
    <property type="project" value="TreeGrafter"/>
</dbReference>
<feature type="region of interest" description="Disordered" evidence="4">
    <location>
        <begin position="522"/>
        <end position="559"/>
    </location>
</feature>
<comment type="similarity">
    <text evidence="1">Belongs to the synembryn family.</text>
</comment>
<dbReference type="PANTHER" id="PTHR12425">
    <property type="entry name" value="SYNEMBRYN"/>
    <property type="match status" value="1"/>
</dbReference>
<feature type="compositionally biased region" description="Low complexity" evidence="4">
    <location>
        <begin position="329"/>
        <end position="346"/>
    </location>
</feature>
<feature type="compositionally biased region" description="Low complexity" evidence="4">
    <location>
        <begin position="303"/>
        <end position="314"/>
    </location>
</feature>
<dbReference type="GO" id="GO:0007186">
    <property type="term" value="P:G protein-coupled receptor signaling pathway"/>
    <property type="evidence" value="ECO:0007669"/>
    <property type="project" value="TreeGrafter"/>
</dbReference>
<evidence type="ECO:0000256" key="2">
    <source>
        <dbReference type="ARBA" id="ARBA00022658"/>
    </source>
</evidence>
<evidence type="ECO:0000313" key="5">
    <source>
        <dbReference type="EMBL" id="KAJ3489559.1"/>
    </source>
</evidence>
<evidence type="ECO:0000256" key="4">
    <source>
        <dbReference type="SAM" id="MobiDB-lite"/>
    </source>
</evidence>
<dbReference type="GO" id="GO:0001965">
    <property type="term" value="F:G-protein alpha-subunit binding"/>
    <property type="evidence" value="ECO:0007669"/>
    <property type="project" value="TreeGrafter"/>
</dbReference>
<evidence type="ECO:0000256" key="1">
    <source>
        <dbReference type="ARBA" id="ARBA00009049"/>
    </source>
</evidence>
<feature type="region of interest" description="Disordered" evidence="4">
    <location>
        <begin position="299"/>
        <end position="346"/>
    </location>
</feature>
<dbReference type="EMBL" id="JANKHO010002711">
    <property type="protein sequence ID" value="KAJ3489559.1"/>
    <property type="molecule type" value="Genomic_DNA"/>
</dbReference>
<sequence>MTNFLKVYTDLTPSPSRTEFSNVFNGIINAPPFSFDKTSRTELIKAILQDLKSSGPKEKLTSKDAAQALLAVKTLGKDPSGSAYIASSAHLSTLLGFAATFKDDPDASSEALRCIANALLLIENARSTFIEKEVNGAEICLTMLEKSTSPDHVFILSRILFLATAAGTSHIETILEGKYHGRTVVDILTAKLDLMTIGIRNGTPTAKEALTDLLKFVFNLLLHYPKLVDCEPQHSDTHDDEKVMGDYWSSKLDGLLPPLLRVFLNLPPTSAGPIAAPLTHVIHSLITVPLTPSLKPVWLGQPASSSSRNSANNSPKVRTPQLSDSTPASCSDSPTPSNPSSPKASPLDRALSVLAAGRRSLSLSRTSSPTTGTPGDVLQRAYDLVESAFSHYFPGTVEPDDAEVRERAKAECSDTLDDTLSPIVVLVTRICIADEASRVRVRQWLIPDDLDRTSPLEQRSDLLGKCLRLLGSVYHSRLKDSVGEMLFAIADSNATTLSALVGYGNVAGFLFHKGVMSAPVKTTSDTNVPSTTPSGDAINPITGIKEQPKSNLPEMDDEEKEREMEKLFVLFDRLEKTGALPADQNPMRKVIQKSMGG</sequence>
<organism evidence="5 6">
    <name type="scientific">Agrocybe chaxingu</name>
    <dbReference type="NCBI Taxonomy" id="84603"/>
    <lineage>
        <taxon>Eukaryota</taxon>
        <taxon>Fungi</taxon>
        <taxon>Dikarya</taxon>
        <taxon>Basidiomycota</taxon>
        <taxon>Agaricomycotina</taxon>
        <taxon>Agaricomycetes</taxon>
        <taxon>Agaricomycetidae</taxon>
        <taxon>Agaricales</taxon>
        <taxon>Agaricineae</taxon>
        <taxon>Strophariaceae</taxon>
        <taxon>Agrocybe</taxon>
    </lineage>
</organism>
<feature type="compositionally biased region" description="Polar residues" evidence="4">
    <location>
        <begin position="522"/>
        <end position="534"/>
    </location>
</feature>
<dbReference type="OrthoDB" id="5585685at2759"/>
<gene>
    <name evidence="5" type="ORF">NLJ89_g11521</name>
</gene>
<dbReference type="AlphaFoldDB" id="A0A9W8JP14"/>
<keyword evidence="2" id="KW-0344">Guanine-nucleotide releasing factor</keyword>
<comment type="caution">
    <text evidence="5">The sequence shown here is derived from an EMBL/GenBank/DDBJ whole genome shotgun (WGS) entry which is preliminary data.</text>
</comment>